<dbReference type="RefSeq" id="WP_089677814.1">
    <property type="nucleotide sequence ID" value="NZ_FNFO01000001.1"/>
</dbReference>
<evidence type="ECO:0000313" key="2">
    <source>
        <dbReference type="EMBL" id="SDJ77554.1"/>
    </source>
</evidence>
<dbReference type="STRING" id="1075417.SAMN05421823_10183"/>
<dbReference type="EMBL" id="FNFO01000001">
    <property type="protein sequence ID" value="SDJ77554.1"/>
    <property type="molecule type" value="Genomic_DNA"/>
</dbReference>
<proteinExistence type="predicted"/>
<accession>A0A1G8WGU2</accession>
<reference evidence="2 3" key="1">
    <citation type="submission" date="2016-10" db="EMBL/GenBank/DDBJ databases">
        <authorList>
            <person name="de Groot N.N."/>
        </authorList>
    </citation>
    <scope>NUCLEOTIDE SEQUENCE [LARGE SCALE GENOMIC DNA]</scope>
    <source>
        <strain evidence="2 3">DSM 25186</strain>
    </source>
</reference>
<name>A0A1G8WGU2_9BACT</name>
<keyword evidence="1" id="KW-1133">Transmembrane helix</keyword>
<organism evidence="2 3">
    <name type="scientific">Catalinimonas alkaloidigena</name>
    <dbReference type="NCBI Taxonomy" id="1075417"/>
    <lineage>
        <taxon>Bacteria</taxon>
        <taxon>Pseudomonadati</taxon>
        <taxon>Bacteroidota</taxon>
        <taxon>Cytophagia</taxon>
        <taxon>Cytophagales</taxon>
        <taxon>Catalimonadaceae</taxon>
        <taxon>Catalinimonas</taxon>
    </lineage>
</organism>
<keyword evidence="1" id="KW-0812">Transmembrane</keyword>
<protein>
    <submittedName>
        <fullName evidence="2">Chain length determinant protein</fullName>
    </submittedName>
</protein>
<dbReference type="AlphaFoldDB" id="A0A1G8WGU2"/>
<feature type="transmembrane region" description="Helical" evidence="1">
    <location>
        <begin position="344"/>
        <end position="367"/>
    </location>
</feature>
<gene>
    <name evidence="2" type="ORF">SAMN05421823_10183</name>
</gene>
<feature type="transmembrane region" description="Helical" evidence="1">
    <location>
        <begin position="20"/>
        <end position="40"/>
    </location>
</feature>
<keyword evidence="3" id="KW-1185">Reference proteome</keyword>
<evidence type="ECO:0000256" key="1">
    <source>
        <dbReference type="SAM" id="Phobius"/>
    </source>
</evidence>
<dbReference type="InterPro" id="IPR050445">
    <property type="entry name" value="Bact_polysacc_biosynth/exp"/>
</dbReference>
<keyword evidence="1" id="KW-0472">Membrane</keyword>
<evidence type="ECO:0000313" key="3">
    <source>
        <dbReference type="Proteomes" id="UP000198510"/>
    </source>
</evidence>
<dbReference type="OrthoDB" id="647428at2"/>
<dbReference type="PANTHER" id="PTHR32309">
    <property type="entry name" value="TYROSINE-PROTEIN KINASE"/>
    <property type="match status" value="1"/>
</dbReference>
<dbReference type="Proteomes" id="UP000198510">
    <property type="component" value="Unassembled WGS sequence"/>
</dbReference>
<dbReference type="PANTHER" id="PTHR32309:SF31">
    <property type="entry name" value="CAPSULAR EXOPOLYSACCHARIDE FAMILY"/>
    <property type="match status" value="1"/>
</dbReference>
<sequence length="383" mass="43875">MPAQSSNLIELVHLLKRWRKHLIIITGLAALGSLAYVLLLPNYYRSRASFIPYSAQSLDPRSLASEDPEYIFGDSRDLDRTMAIGTSAEMFDSLIQQFDLYQHYKINADDPLKRFRAFQRLSKHLAIETTERDAVAVTVEDTDRELAARMANAVVDNINAFYRKALYQKESDIVNTLKESMAIRQSLIDSLQKEVAQVRKTYGIFYDEATSESSQGAILTSELTRTYLRLEDERARLKVYQKSYSPRDTIVINTRARIEGYEAKLQQASQPHPLLGNLQSYAEGSDQIRQLSEALFTTSEQMTYLRIRYQQAKAFADQTKRLSTVYVIENAVPADKKHRPLRSLLVIGITFAAFLFSVMAILVIHYYQNEIAALRRPEHAKNR</sequence>